<sequence length="133" mass="14624">MSAVRAANLEGQNRIIACSQSRTPVLWRSARRPSPVATFDSCLYSQEVNRCLCSFVCWASRSRGASTGCLSGLEGTLQALKRIRQRRRRRMATNVLQAMATNAAVDRPVVFSSISITRSGRPCPGLVSSDRTF</sequence>
<dbReference type="Proteomes" id="UP001153269">
    <property type="component" value="Unassembled WGS sequence"/>
</dbReference>
<accession>A0A9N7Z4M4</accession>
<name>A0A9N7Z4M4_PLEPL</name>
<gene>
    <name evidence="1" type="ORF">PLEPLA_LOCUS43189</name>
</gene>
<keyword evidence="2" id="KW-1185">Reference proteome</keyword>
<dbReference type="AlphaFoldDB" id="A0A9N7Z4M4"/>
<evidence type="ECO:0000313" key="2">
    <source>
        <dbReference type="Proteomes" id="UP001153269"/>
    </source>
</evidence>
<dbReference type="EMBL" id="CADEAL010004254">
    <property type="protein sequence ID" value="CAB1455413.1"/>
    <property type="molecule type" value="Genomic_DNA"/>
</dbReference>
<organism evidence="1 2">
    <name type="scientific">Pleuronectes platessa</name>
    <name type="common">European plaice</name>
    <dbReference type="NCBI Taxonomy" id="8262"/>
    <lineage>
        <taxon>Eukaryota</taxon>
        <taxon>Metazoa</taxon>
        <taxon>Chordata</taxon>
        <taxon>Craniata</taxon>
        <taxon>Vertebrata</taxon>
        <taxon>Euteleostomi</taxon>
        <taxon>Actinopterygii</taxon>
        <taxon>Neopterygii</taxon>
        <taxon>Teleostei</taxon>
        <taxon>Neoteleostei</taxon>
        <taxon>Acanthomorphata</taxon>
        <taxon>Carangaria</taxon>
        <taxon>Pleuronectiformes</taxon>
        <taxon>Pleuronectoidei</taxon>
        <taxon>Pleuronectidae</taxon>
        <taxon>Pleuronectes</taxon>
    </lineage>
</organism>
<proteinExistence type="predicted"/>
<comment type="caution">
    <text evidence="1">The sequence shown here is derived from an EMBL/GenBank/DDBJ whole genome shotgun (WGS) entry which is preliminary data.</text>
</comment>
<evidence type="ECO:0000313" key="1">
    <source>
        <dbReference type="EMBL" id="CAB1455413.1"/>
    </source>
</evidence>
<protein>
    <submittedName>
        <fullName evidence="1">Uncharacterized protein</fullName>
    </submittedName>
</protein>
<reference evidence="1" key="1">
    <citation type="submission" date="2020-03" db="EMBL/GenBank/DDBJ databases">
        <authorList>
            <person name="Weist P."/>
        </authorList>
    </citation>
    <scope>NUCLEOTIDE SEQUENCE</scope>
</reference>